<feature type="domain" description="YgjP-like metallopeptidase" evidence="1">
    <location>
        <begin position="25"/>
        <end position="230"/>
    </location>
</feature>
<proteinExistence type="predicted"/>
<dbReference type="OrthoDB" id="9811177at2"/>
<dbReference type="Gene3D" id="3.30.2010.10">
    <property type="entry name" value="Metalloproteases ('zincins'), catalytic domain"/>
    <property type="match status" value="1"/>
</dbReference>
<dbReference type="InterPro" id="IPR053136">
    <property type="entry name" value="UTP_pyrophosphatase-like"/>
</dbReference>
<dbReference type="Pfam" id="PF01863">
    <property type="entry name" value="YgjP-like"/>
    <property type="match status" value="1"/>
</dbReference>
<accession>H2J4W6</accession>
<protein>
    <submittedName>
        <fullName evidence="2">Putative metal-dependent hydrolase</fullName>
    </submittedName>
</protein>
<dbReference type="eggNOG" id="COG1451">
    <property type="taxonomic scope" value="Bacteria"/>
</dbReference>
<gene>
    <name evidence="2" type="ordered locus">Marpi_0458</name>
</gene>
<evidence type="ECO:0000259" key="1">
    <source>
        <dbReference type="Pfam" id="PF01863"/>
    </source>
</evidence>
<dbReference type="Proteomes" id="UP000007161">
    <property type="component" value="Chromosome"/>
</dbReference>
<reference evidence="2 3" key="1">
    <citation type="journal article" date="2012" name="J. Bacteriol.">
        <title>Complete Genome Sequence of the Thermophilic, Piezophilic, Heterotrophic Bacterium Marinitoga piezophila KA3.</title>
        <authorList>
            <person name="Lucas S."/>
            <person name="Han J."/>
            <person name="Lapidus A."/>
            <person name="Cheng J.F."/>
            <person name="Goodwin L.A."/>
            <person name="Pitluck S."/>
            <person name="Peters L."/>
            <person name="Mikhailova N."/>
            <person name="Teshima H."/>
            <person name="Detter J.C."/>
            <person name="Han C."/>
            <person name="Tapia R."/>
            <person name="Land M."/>
            <person name="Hauser L."/>
            <person name="Kyrpides N.C."/>
            <person name="Ivanova N."/>
            <person name="Pagani I."/>
            <person name="Vannier P."/>
            <person name="Oger P."/>
            <person name="Bartlett D.H."/>
            <person name="Noll K.M."/>
            <person name="Woyke T."/>
            <person name="Jebbar M."/>
        </authorList>
    </citation>
    <scope>NUCLEOTIDE SEQUENCE [LARGE SCALE GENOMIC DNA]</scope>
    <source>
        <strain evidence="3">DSM 14283 / JCM 11233 / KA3</strain>
    </source>
</reference>
<dbReference type="PANTHER" id="PTHR30399">
    <property type="entry name" value="UNCHARACTERIZED PROTEIN YGJP"/>
    <property type="match status" value="1"/>
</dbReference>
<dbReference type="InterPro" id="IPR002725">
    <property type="entry name" value="YgjP-like_metallopeptidase"/>
</dbReference>
<dbReference type="GO" id="GO:0016787">
    <property type="term" value="F:hydrolase activity"/>
    <property type="evidence" value="ECO:0007669"/>
    <property type="project" value="UniProtKB-KW"/>
</dbReference>
<evidence type="ECO:0000313" key="2">
    <source>
        <dbReference type="EMBL" id="AEX84901.1"/>
    </source>
</evidence>
<evidence type="ECO:0000313" key="3">
    <source>
        <dbReference type="Proteomes" id="UP000007161"/>
    </source>
</evidence>
<dbReference type="KEGG" id="mpz:Marpi_0458"/>
<dbReference type="STRING" id="443254.Marpi_0458"/>
<dbReference type="HOGENOM" id="CLU_065947_2_2_0"/>
<dbReference type="AlphaFoldDB" id="H2J4W6"/>
<dbReference type="PANTHER" id="PTHR30399:SF1">
    <property type="entry name" value="UTP PYROPHOSPHATASE"/>
    <property type="match status" value="1"/>
</dbReference>
<organism evidence="2 3">
    <name type="scientific">Marinitoga piezophila (strain DSM 14283 / JCM 11233 / KA3)</name>
    <dbReference type="NCBI Taxonomy" id="443254"/>
    <lineage>
        <taxon>Bacteria</taxon>
        <taxon>Thermotogati</taxon>
        <taxon>Thermotogota</taxon>
        <taxon>Thermotogae</taxon>
        <taxon>Petrotogales</taxon>
        <taxon>Petrotogaceae</taxon>
        <taxon>Marinitoga</taxon>
    </lineage>
</organism>
<dbReference type="CDD" id="cd07344">
    <property type="entry name" value="M48_yhfN_like"/>
    <property type="match status" value="1"/>
</dbReference>
<dbReference type="RefSeq" id="WP_014295973.1">
    <property type="nucleotide sequence ID" value="NC_016751.1"/>
</dbReference>
<dbReference type="EMBL" id="CP003257">
    <property type="protein sequence ID" value="AEX84901.1"/>
    <property type="molecule type" value="Genomic_DNA"/>
</dbReference>
<reference evidence="3" key="2">
    <citation type="submission" date="2012-01" db="EMBL/GenBank/DDBJ databases">
        <title>Complete sequence of chromosome of Marinitoga piezophila KA3.</title>
        <authorList>
            <person name="Lucas S."/>
            <person name="Han J."/>
            <person name="Lapidus A."/>
            <person name="Cheng J.-F."/>
            <person name="Goodwin L."/>
            <person name="Pitluck S."/>
            <person name="Peters L."/>
            <person name="Mikhailova N."/>
            <person name="Teshima H."/>
            <person name="Detter J.C."/>
            <person name="Han C."/>
            <person name="Tapia R."/>
            <person name="Land M."/>
            <person name="Hauser L."/>
            <person name="Kyrpides N."/>
            <person name="Ivanova N."/>
            <person name="Pagani I."/>
            <person name="Jebbar M."/>
            <person name="Vannier P."/>
            <person name="Oger P."/>
            <person name="Cario A."/>
            <person name="Bartlett D."/>
            <person name="Noll K.M."/>
            <person name="Woyke T."/>
        </authorList>
    </citation>
    <scope>NUCLEOTIDE SEQUENCE [LARGE SCALE GENOMIC DNA]</scope>
    <source>
        <strain evidence="3">DSM 14283 / JCM 11233 / KA3</strain>
    </source>
</reference>
<name>H2J4W6_MARPK</name>
<keyword evidence="2" id="KW-0378">Hydrolase</keyword>
<sequence length="237" mass="28991">MKKQNILKTEYFDIEYNIIKSPKRKTMSIIISEDGEVIVRIPNWISDYEAKKFVFNKREWIVSKLMIFKKQKIPERKYVSGEKFLYLGKTYTLMIMEGNYGVGILDDFLYISLKKDFFDNYDLKRNMVIKWYKNQAKKIINERLEYYSKIMKLQYGKVFIRDQKTRWGSCSGKNNLSFNFKIIMAPKRKLDYIIVHELAHIIYKHHQKSFWNYVEKYCEDYQESRKWFRENGRYLIL</sequence>
<keyword evidence="3" id="KW-1185">Reference proteome</keyword>